<dbReference type="EMBL" id="JBBPBN010000025">
    <property type="protein sequence ID" value="KAK9008888.1"/>
    <property type="molecule type" value="Genomic_DNA"/>
</dbReference>
<reference evidence="2 3" key="1">
    <citation type="journal article" date="2024" name="G3 (Bethesda)">
        <title>Genome assembly of Hibiscus sabdariffa L. provides insights into metabolisms of medicinal natural products.</title>
        <authorList>
            <person name="Kim T."/>
        </authorList>
    </citation>
    <scope>NUCLEOTIDE SEQUENCE [LARGE SCALE GENOMIC DNA]</scope>
    <source>
        <strain evidence="2">TK-2024</strain>
        <tissue evidence="2">Old leaves</tissue>
    </source>
</reference>
<feature type="domain" description="RNase H type-1" evidence="1">
    <location>
        <begin position="36"/>
        <end position="118"/>
    </location>
</feature>
<dbReference type="PANTHER" id="PTHR47074:SF61">
    <property type="entry name" value="RNASE H TYPE-1 DOMAIN-CONTAINING PROTEIN"/>
    <property type="match status" value="1"/>
</dbReference>
<gene>
    <name evidence="2" type="ORF">V6N11_080365</name>
</gene>
<dbReference type="CDD" id="cd06222">
    <property type="entry name" value="RNase_H_like"/>
    <property type="match status" value="1"/>
</dbReference>
<sequence length="150" mass="16508">MLTFIQSMTANLISLSARLQGPSLPSPTAWSAPALPFVVEAMSLIHAVMLAGDLGFHLVIFEDDSLALIKKMNSDAQDFSIISALVWEAKGLAWNLHACCFLFIPRGENHVAHALAAESSLDSMDRLWVEEFPSMVSFYVEANRRSVVRS</sequence>
<protein>
    <recommendedName>
        <fullName evidence="1">RNase H type-1 domain-containing protein</fullName>
    </recommendedName>
</protein>
<evidence type="ECO:0000313" key="2">
    <source>
        <dbReference type="EMBL" id="KAK9008888.1"/>
    </source>
</evidence>
<organism evidence="2 3">
    <name type="scientific">Hibiscus sabdariffa</name>
    <name type="common">roselle</name>
    <dbReference type="NCBI Taxonomy" id="183260"/>
    <lineage>
        <taxon>Eukaryota</taxon>
        <taxon>Viridiplantae</taxon>
        <taxon>Streptophyta</taxon>
        <taxon>Embryophyta</taxon>
        <taxon>Tracheophyta</taxon>
        <taxon>Spermatophyta</taxon>
        <taxon>Magnoliopsida</taxon>
        <taxon>eudicotyledons</taxon>
        <taxon>Gunneridae</taxon>
        <taxon>Pentapetalae</taxon>
        <taxon>rosids</taxon>
        <taxon>malvids</taxon>
        <taxon>Malvales</taxon>
        <taxon>Malvaceae</taxon>
        <taxon>Malvoideae</taxon>
        <taxon>Hibiscus</taxon>
    </lineage>
</organism>
<dbReference type="InterPro" id="IPR044730">
    <property type="entry name" value="RNase_H-like_dom_plant"/>
</dbReference>
<dbReference type="InterPro" id="IPR036397">
    <property type="entry name" value="RNaseH_sf"/>
</dbReference>
<evidence type="ECO:0000313" key="3">
    <source>
        <dbReference type="Proteomes" id="UP001396334"/>
    </source>
</evidence>
<dbReference type="InterPro" id="IPR002156">
    <property type="entry name" value="RNaseH_domain"/>
</dbReference>
<dbReference type="Gene3D" id="3.30.420.10">
    <property type="entry name" value="Ribonuclease H-like superfamily/Ribonuclease H"/>
    <property type="match status" value="1"/>
</dbReference>
<evidence type="ECO:0000259" key="1">
    <source>
        <dbReference type="Pfam" id="PF13456"/>
    </source>
</evidence>
<accession>A0ABR2R804</accession>
<dbReference type="PANTHER" id="PTHR47074">
    <property type="entry name" value="BNAC02G40300D PROTEIN"/>
    <property type="match status" value="1"/>
</dbReference>
<name>A0ABR2R804_9ROSI</name>
<keyword evidence="3" id="KW-1185">Reference proteome</keyword>
<dbReference type="Proteomes" id="UP001396334">
    <property type="component" value="Unassembled WGS sequence"/>
</dbReference>
<proteinExistence type="predicted"/>
<dbReference type="Pfam" id="PF13456">
    <property type="entry name" value="RVT_3"/>
    <property type="match status" value="1"/>
</dbReference>
<dbReference type="InterPro" id="IPR052929">
    <property type="entry name" value="RNase_H-like_EbsB-rel"/>
</dbReference>
<comment type="caution">
    <text evidence="2">The sequence shown here is derived from an EMBL/GenBank/DDBJ whole genome shotgun (WGS) entry which is preliminary data.</text>
</comment>